<dbReference type="Proteomes" id="UP001060336">
    <property type="component" value="Chromosome"/>
</dbReference>
<organism evidence="8 9">
    <name type="scientific">Nisaea acidiphila</name>
    <dbReference type="NCBI Taxonomy" id="1862145"/>
    <lineage>
        <taxon>Bacteria</taxon>
        <taxon>Pseudomonadati</taxon>
        <taxon>Pseudomonadota</taxon>
        <taxon>Alphaproteobacteria</taxon>
        <taxon>Rhodospirillales</taxon>
        <taxon>Thalassobaculaceae</taxon>
        <taxon>Nisaea</taxon>
    </lineage>
</organism>
<dbReference type="EMBL" id="CP102480">
    <property type="protein sequence ID" value="UUX50036.1"/>
    <property type="molecule type" value="Genomic_DNA"/>
</dbReference>
<dbReference type="KEGG" id="naci:NUH88_21930"/>
<keyword evidence="3" id="KW-1003">Cell membrane</keyword>
<evidence type="ECO:0000256" key="1">
    <source>
        <dbReference type="ARBA" id="ARBA00004651"/>
    </source>
</evidence>
<gene>
    <name evidence="8" type="ORF">NUH88_21930</name>
</gene>
<keyword evidence="5 7" id="KW-1133">Transmembrane helix</keyword>
<evidence type="ECO:0000256" key="7">
    <source>
        <dbReference type="SAM" id="Phobius"/>
    </source>
</evidence>
<evidence type="ECO:0000256" key="2">
    <source>
        <dbReference type="ARBA" id="ARBA00006228"/>
    </source>
</evidence>
<evidence type="ECO:0000256" key="5">
    <source>
        <dbReference type="ARBA" id="ARBA00022989"/>
    </source>
</evidence>
<evidence type="ECO:0000256" key="6">
    <source>
        <dbReference type="ARBA" id="ARBA00023136"/>
    </source>
</evidence>
<protein>
    <submittedName>
        <fullName evidence="8">Na+/H+ antiporter subunit E</fullName>
    </submittedName>
</protein>
<evidence type="ECO:0000313" key="8">
    <source>
        <dbReference type="EMBL" id="UUX50036.1"/>
    </source>
</evidence>
<dbReference type="PANTHER" id="PTHR34584">
    <property type="entry name" value="NA(+)/H(+) ANTIPORTER SUBUNIT E1"/>
    <property type="match status" value="1"/>
</dbReference>
<comment type="similarity">
    <text evidence="2">Belongs to the CPA3 antiporters (TC 2.A.63) subunit E family.</text>
</comment>
<evidence type="ECO:0000256" key="3">
    <source>
        <dbReference type="ARBA" id="ARBA00022475"/>
    </source>
</evidence>
<keyword evidence="9" id="KW-1185">Reference proteome</keyword>
<dbReference type="InterPro" id="IPR002758">
    <property type="entry name" value="Cation_antiport_E"/>
</dbReference>
<keyword evidence="4 7" id="KW-0812">Transmembrane</keyword>
<keyword evidence="6 7" id="KW-0472">Membrane</keyword>
<feature type="transmembrane region" description="Helical" evidence="7">
    <location>
        <begin position="29"/>
        <end position="45"/>
    </location>
</feature>
<dbReference type="Pfam" id="PF01899">
    <property type="entry name" value="MNHE"/>
    <property type="match status" value="1"/>
</dbReference>
<dbReference type="AlphaFoldDB" id="A0A9J7AUP1"/>
<dbReference type="PANTHER" id="PTHR34584:SF1">
    <property type="entry name" value="NA(+)_H(+) ANTIPORTER SUBUNIT E1"/>
    <property type="match status" value="1"/>
</dbReference>
<accession>A0A9J7AUP1</accession>
<evidence type="ECO:0000256" key="4">
    <source>
        <dbReference type="ARBA" id="ARBA00022692"/>
    </source>
</evidence>
<dbReference type="GO" id="GO:0008324">
    <property type="term" value="F:monoatomic cation transmembrane transporter activity"/>
    <property type="evidence" value="ECO:0007669"/>
    <property type="project" value="InterPro"/>
</dbReference>
<proteinExistence type="inferred from homology"/>
<comment type="subcellular location">
    <subcellularLocation>
        <location evidence="1">Cell membrane</location>
        <topology evidence="1">Multi-pass membrane protein</topology>
    </subcellularLocation>
</comment>
<dbReference type="PIRSF" id="PIRSF019239">
    <property type="entry name" value="MrpE"/>
    <property type="match status" value="1"/>
</dbReference>
<dbReference type="RefSeq" id="WP_257769022.1">
    <property type="nucleotide sequence ID" value="NZ_CP102480.1"/>
</dbReference>
<sequence>MGHIISLGVSLAAFWMLLSGSVSLDHKLVLGFGVASVVLTVFLALRMDRIDGNPVSINLRPRLIRYWIWLAKEIGKANIDVAKIVLSTKLEISPRMVRVKATQKTDVGIATFANSITLTPGTVTVDIEDDEILVHAITNEMAEGLLQSDMDDRITAVEARIR</sequence>
<reference evidence="8" key="1">
    <citation type="submission" date="2022-08" db="EMBL/GenBank/DDBJ databases">
        <title>Nisaea acidiphila sp. nov., isolated from a marine algal debris and emended description of the genus Nisaea Urios et al. 2008.</title>
        <authorList>
            <person name="Kwon K."/>
        </authorList>
    </citation>
    <scope>NUCLEOTIDE SEQUENCE</scope>
    <source>
        <strain evidence="8">MEBiC11861</strain>
    </source>
</reference>
<dbReference type="GO" id="GO:0005886">
    <property type="term" value="C:plasma membrane"/>
    <property type="evidence" value="ECO:0007669"/>
    <property type="project" value="UniProtKB-SubCell"/>
</dbReference>
<name>A0A9J7AUP1_9PROT</name>
<evidence type="ECO:0000313" key="9">
    <source>
        <dbReference type="Proteomes" id="UP001060336"/>
    </source>
</evidence>